<sequence>MTHPHHLHATAAAWSLQAARGRLADYAADEAAHIAAEALEVPSVLRSTVYGGRHASGGHSDPTVGMLAVADRPDRRNRWAEMAERCTGKLCWLVGQLPGTIDTADPIAVILSRIPQLQPGTARTVAQHLADEDAWVRQALGVRPDRAHLDGVDCPHCGERQLVVQTAGPVDAWTVVCATGRPCTGQGCPCGMPGAVEGVAHIWWRADVIGAVGGAR</sequence>
<evidence type="ECO:0000313" key="1">
    <source>
        <dbReference type="EMBL" id="MBM0275344.1"/>
    </source>
</evidence>
<gene>
    <name evidence="1" type="ORF">JM949_07685</name>
</gene>
<organism evidence="1 2">
    <name type="scientific">Micromonospora tarensis</name>
    <dbReference type="NCBI Taxonomy" id="2806100"/>
    <lineage>
        <taxon>Bacteria</taxon>
        <taxon>Bacillati</taxon>
        <taxon>Actinomycetota</taxon>
        <taxon>Actinomycetes</taxon>
        <taxon>Micromonosporales</taxon>
        <taxon>Micromonosporaceae</taxon>
        <taxon>Micromonospora</taxon>
    </lineage>
</organism>
<dbReference type="EMBL" id="JAEVHL010000021">
    <property type="protein sequence ID" value="MBM0275344.1"/>
    <property type="molecule type" value="Genomic_DNA"/>
</dbReference>
<comment type="caution">
    <text evidence="1">The sequence shown here is derived from an EMBL/GenBank/DDBJ whole genome shotgun (WGS) entry which is preliminary data.</text>
</comment>
<protein>
    <submittedName>
        <fullName evidence="1">Uncharacterized protein</fullName>
    </submittedName>
</protein>
<proteinExistence type="predicted"/>
<dbReference type="Proteomes" id="UP000622245">
    <property type="component" value="Unassembled WGS sequence"/>
</dbReference>
<accession>A0ABS1YD63</accession>
<name>A0ABS1YD63_9ACTN</name>
<evidence type="ECO:0000313" key="2">
    <source>
        <dbReference type="Proteomes" id="UP000622245"/>
    </source>
</evidence>
<reference evidence="1 2" key="1">
    <citation type="submission" date="2021-01" db="EMBL/GenBank/DDBJ databases">
        <title>Draft genome sequence of Micromonospora sp. strain STR1s_6.</title>
        <authorList>
            <person name="Karlyshev A."/>
            <person name="Jawad R."/>
        </authorList>
    </citation>
    <scope>NUCLEOTIDE SEQUENCE [LARGE SCALE GENOMIC DNA]</scope>
    <source>
        <strain evidence="1 2">STR1S-6</strain>
    </source>
</reference>
<dbReference type="RefSeq" id="WP_203147744.1">
    <property type="nucleotide sequence ID" value="NZ_JAEVHL010000021.1"/>
</dbReference>
<keyword evidence="2" id="KW-1185">Reference proteome</keyword>